<evidence type="ECO:0000313" key="1">
    <source>
        <dbReference type="EMBL" id="RKF12778.1"/>
    </source>
</evidence>
<name>A0A420E5I7_9ALTE</name>
<sequence length="68" mass="7721">MSQLLGLYIKCSIFELDTRDKDYSQRALGRLLANQIADDIPAELPRGNLGVEVSRPLLLDRDYSKRAQ</sequence>
<accession>A0A420E5I7</accession>
<dbReference type="EMBL" id="RAQO01000013">
    <property type="protein sequence ID" value="RKF12778.1"/>
    <property type="molecule type" value="Genomic_DNA"/>
</dbReference>
<dbReference type="AlphaFoldDB" id="A0A420E5I7"/>
<proteinExistence type="predicted"/>
<reference evidence="1 2" key="1">
    <citation type="submission" date="2018-09" db="EMBL/GenBank/DDBJ databases">
        <authorList>
            <person name="Wang Z."/>
        </authorList>
    </citation>
    <scope>NUCLEOTIDE SEQUENCE [LARGE SCALE GENOMIC DNA]</scope>
    <source>
        <strain evidence="1 2">ALS 81</strain>
    </source>
</reference>
<keyword evidence="2" id="KW-1185">Reference proteome</keyword>
<organism evidence="1 2">
    <name type="scientific">Alginatibacterium sediminis</name>
    <dbReference type="NCBI Taxonomy" id="2164068"/>
    <lineage>
        <taxon>Bacteria</taxon>
        <taxon>Pseudomonadati</taxon>
        <taxon>Pseudomonadota</taxon>
        <taxon>Gammaproteobacteria</taxon>
        <taxon>Alteromonadales</taxon>
        <taxon>Alteromonadaceae</taxon>
        <taxon>Alginatibacterium</taxon>
    </lineage>
</organism>
<comment type="caution">
    <text evidence="1">The sequence shown here is derived from an EMBL/GenBank/DDBJ whole genome shotgun (WGS) entry which is preliminary data.</text>
</comment>
<gene>
    <name evidence="1" type="ORF">DBZ36_20125</name>
</gene>
<protein>
    <submittedName>
        <fullName evidence="1">Uncharacterized protein</fullName>
    </submittedName>
</protein>
<dbReference type="Proteomes" id="UP000286482">
    <property type="component" value="Unassembled WGS sequence"/>
</dbReference>
<evidence type="ECO:0000313" key="2">
    <source>
        <dbReference type="Proteomes" id="UP000286482"/>
    </source>
</evidence>